<organism evidence="4">
    <name type="scientific">Alexandrium monilatum</name>
    <dbReference type="NCBI Taxonomy" id="311494"/>
    <lineage>
        <taxon>Eukaryota</taxon>
        <taxon>Sar</taxon>
        <taxon>Alveolata</taxon>
        <taxon>Dinophyceae</taxon>
        <taxon>Gonyaulacales</taxon>
        <taxon>Pyrocystaceae</taxon>
        <taxon>Alexandrium</taxon>
    </lineage>
</organism>
<evidence type="ECO:0000313" key="4">
    <source>
        <dbReference type="EMBL" id="CAE4591124.1"/>
    </source>
</evidence>
<keyword evidence="2" id="KW-0472">Membrane</keyword>
<protein>
    <recommendedName>
        <fullName evidence="3">RING-type domain-containing protein</fullName>
    </recommendedName>
</protein>
<keyword evidence="1" id="KW-0479">Metal-binding</keyword>
<feature type="domain" description="RING-type" evidence="3">
    <location>
        <begin position="138"/>
        <end position="173"/>
    </location>
</feature>
<dbReference type="GO" id="GO:0008270">
    <property type="term" value="F:zinc ion binding"/>
    <property type="evidence" value="ECO:0007669"/>
    <property type="project" value="UniProtKB-KW"/>
</dbReference>
<keyword evidence="2" id="KW-1133">Transmembrane helix</keyword>
<keyword evidence="1" id="KW-0863">Zinc-finger</keyword>
<dbReference type="InterPro" id="IPR013083">
    <property type="entry name" value="Znf_RING/FYVE/PHD"/>
</dbReference>
<keyword evidence="1" id="KW-0862">Zinc</keyword>
<dbReference type="InterPro" id="IPR001841">
    <property type="entry name" value="Znf_RING"/>
</dbReference>
<proteinExistence type="predicted"/>
<evidence type="ECO:0000256" key="2">
    <source>
        <dbReference type="SAM" id="Phobius"/>
    </source>
</evidence>
<dbReference type="PROSITE" id="PS50089">
    <property type="entry name" value="ZF_RING_2"/>
    <property type="match status" value="1"/>
</dbReference>
<evidence type="ECO:0000259" key="3">
    <source>
        <dbReference type="PROSITE" id="PS50089"/>
    </source>
</evidence>
<accession>A0A7S4QQU6</accession>
<reference evidence="4" key="1">
    <citation type="submission" date="2021-01" db="EMBL/GenBank/DDBJ databases">
        <authorList>
            <person name="Corre E."/>
            <person name="Pelletier E."/>
            <person name="Niang G."/>
            <person name="Scheremetjew M."/>
            <person name="Finn R."/>
            <person name="Kale V."/>
            <person name="Holt S."/>
            <person name="Cochrane G."/>
            <person name="Meng A."/>
            <person name="Brown T."/>
            <person name="Cohen L."/>
        </authorList>
    </citation>
    <scope>NUCLEOTIDE SEQUENCE</scope>
    <source>
        <strain evidence="4">CCMP3105</strain>
    </source>
</reference>
<dbReference type="SUPFAM" id="SSF57850">
    <property type="entry name" value="RING/U-box"/>
    <property type="match status" value="1"/>
</dbReference>
<sequence length="185" mass="19528">MAQAILAQASSGADQCGEGGKGRLHQCCNVVCRLSHQCRPCRMRIVAAAARRPPGIWRLPRSACCSWVLLTAQQVPVVAWLRVVIFALLIALVVVATGYLVLRLAGRLPPAPVADAAEETSARPPAGGQGQGNLLQTCGVCHQVLPMEALIPCGHMICGGCRAQVGVRCPFCRGVVEACQPVFQP</sequence>
<gene>
    <name evidence="4" type="ORF">AMON00008_LOCUS24284</name>
</gene>
<dbReference type="AlphaFoldDB" id="A0A7S4QQU6"/>
<dbReference type="EMBL" id="HBNR01035378">
    <property type="protein sequence ID" value="CAE4591124.1"/>
    <property type="molecule type" value="Transcribed_RNA"/>
</dbReference>
<dbReference type="Gene3D" id="3.30.40.10">
    <property type="entry name" value="Zinc/RING finger domain, C3HC4 (zinc finger)"/>
    <property type="match status" value="1"/>
</dbReference>
<evidence type="ECO:0000256" key="1">
    <source>
        <dbReference type="PROSITE-ProRule" id="PRU00175"/>
    </source>
</evidence>
<name>A0A7S4QQU6_9DINO</name>
<keyword evidence="2" id="KW-0812">Transmembrane</keyword>
<feature type="transmembrane region" description="Helical" evidence="2">
    <location>
        <begin position="79"/>
        <end position="102"/>
    </location>
</feature>